<dbReference type="InterPro" id="IPR001810">
    <property type="entry name" value="F-box_dom"/>
</dbReference>
<dbReference type="SMART" id="SM00256">
    <property type="entry name" value="FBOX"/>
    <property type="match status" value="1"/>
</dbReference>
<gene>
    <name evidence="2" type="ORF">Tcan_04380</name>
</gene>
<dbReference type="PROSITE" id="PS50181">
    <property type="entry name" value="FBOX"/>
    <property type="match status" value="1"/>
</dbReference>
<dbReference type="OrthoDB" id="5787648at2759"/>
<organism evidence="2 3">
    <name type="scientific">Toxocara canis</name>
    <name type="common">Canine roundworm</name>
    <dbReference type="NCBI Taxonomy" id="6265"/>
    <lineage>
        <taxon>Eukaryota</taxon>
        <taxon>Metazoa</taxon>
        <taxon>Ecdysozoa</taxon>
        <taxon>Nematoda</taxon>
        <taxon>Chromadorea</taxon>
        <taxon>Rhabditida</taxon>
        <taxon>Spirurina</taxon>
        <taxon>Ascaridomorpha</taxon>
        <taxon>Ascaridoidea</taxon>
        <taxon>Toxocaridae</taxon>
        <taxon>Toxocara</taxon>
    </lineage>
</organism>
<dbReference type="SUPFAM" id="SSF81383">
    <property type="entry name" value="F-box domain"/>
    <property type="match status" value="1"/>
</dbReference>
<evidence type="ECO:0000313" key="2">
    <source>
        <dbReference type="EMBL" id="KHN77715.1"/>
    </source>
</evidence>
<reference evidence="2 3" key="1">
    <citation type="submission" date="2014-11" db="EMBL/GenBank/DDBJ databases">
        <title>Genetic blueprint of the zoonotic pathogen Toxocara canis.</title>
        <authorList>
            <person name="Zhu X.-Q."/>
            <person name="Korhonen P.K."/>
            <person name="Cai H."/>
            <person name="Young N.D."/>
            <person name="Nejsum P."/>
            <person name="von Samson-Himmelstjerna G."/>
            <person name="Boag P.R."/>
            <person name="Tan P."/>
            <person name="Li Q."/>
            <person name="Min J."/>
            <person name="Yang Y."/>
            <person name="Wang X."/>
            <person name="Fang X."/>
            <person name="Hall R.S."/>
            <person name="Hofmann A."/>
            <person name="Sternberg P.W."/>
            <person name="Jex A.R."/>
            <person name="Gasser R.B."/>
        </authorList>
    </citation>
    <scope>NUCLEOTIDE SEQUENCE [LARGE SCALE GENOMIC DNA]</scope>
    <source>
        <strain evidence="2">PN_DK_2014</strain>
    </source>
</reference>
<evidence type="ECO:0000313" key="3">
    <source>
        <dbReference type="Proteomes" id="UP000031036"/>
    </source>
</evidence>
<protein>
    <recommendedName>
        <fullName evidence="1">F-box domain-containing protein</fullName>
    </recommendedName>
</protein>
<dbReference type="CDD" id="cd09917">
    <property type="entry name" value="F-box_SF"/>
    <property type="match status" value="1"/>
</dbReference>
<dbReference type="Proteomes" id="UP000031036">
    <property type="component" value="Unassembled WGS sequence"/>
</dbReference>
<dbReference type="InterPro" id="IPR036047">
    <property type="entry name" value="F-box-like_dom_sf"/>
</dbReference>
<dbReference type="OMA" id="YDWDFGC"/>
<sequence length="396" mass="45151">MDPSLCSVASTSAVAGLIDTTSTQHPRRLSDLPENLIRVIFDRLTYADILRSHRVNKRLRKILRRNAHYLCRPSVSEMTIKMGVVEKRSRPLGRLHRILYDASKVSRRRLSITFSRRCVIPSKSHISKWKELNEEEDQIGDEHEMSTVFLDALSESLKQVTVDGRLSFCGIAIDISLYERLTKSWVHISNARDLVFTLCRFRLGTEQFRDLLSRTNSQKLNLELSQFDECILNDYVLEGMSECREFSASTTLPRFYRSLTDRTLNRWATQECLPSRIYFHNVCANFTLDGVLTLINALQVKHAEVFSVGAVCTSSNSSACYEWNFGCVRLTEDGANILELMSMPGFIVHATKNDILPNVLDITLSVKRIFPISVNRNNSSLPSICLQLAINQHKTN</sequence>
<keyword evidence="3" id="KW-1185">Reference proteome</keyword>
<accession>A0A0B2V9P7</accession>
<dbReference type="EMBL" id="JPKZ01002255">
    <property type="protein sequence ID" value="KHN77715.1"/>
    <property type="molecule type" value="Genomic_DNA"/>
</dbReference>
<evidence type="ECO:0000259" key="1">
    <source>
        <dbReference type="PROSITE" id="PS50181"/>
    </source>
</evidence>
<dbReference type="Pfam" id="PF00646">
    <property type="entry name" value="F-box"/>
    <property type="match status" value="1"/>
</dbReference>
<dbReference type="AlphaFoldDB" id="A0A0B2V9P7"/>
<name>A0A0B2V9P7_TOXCA</name>
<proteinExistence type="predicted"/>
<feature type="domain" description="F-box" evidence="1">
    <location>
        <begin position="26"/>
        <end position="72"/>
    </location>
</feature>
<comment type="caution">
    <text evidence="2">The sequence shown here is derived from an EMBL/GenBank/DDBJ whole genome shotgun (WGS) entry which is preliminary data.</text>
</comment>